<evidence type="ECO:0000259" key="6">
    <source>
        <dbReference type="Pfam" id="PF25917"/>
    </source>
</evidence>
<feature type="coiled-coil region" evidence="4">
    <location>
        <begin position="115"/>
        <end position="142"/>
    </location>
</feature>
<feature type="region of interest" description="Disordered" evidence="5">
    <location>
        <begin position="362"/>
        <end position="403"/>
    </location>
</feature>
<evidence type="ECO:0000256" key="1">
    <source>
        <dbReference type="ARBA" id="ARBA00004236"/>
    </source>
</evidence>
<evidence type="ECO:0000256" key="2">
    <source>
        <dbReference type="ARBA" id="ARBA00009477"/>
    </source>
</evidence>
<dbReference type="InterPro" id="IPR006143">
    <property type="entry name" value="RND_pump_MFP"/>
</dbReference>
<sequence>MKKKNAGFIAGVVAIAIAGGWYLNKGDGAHAEGQAGQGPGGRGGMPPVTVNVVAPQRQDVGVELSANGTVTPVRTVDLHPQTTATIRQVHIREGQFVKQGQVMFSLDDRADRANVARAEAQVAQNRATLADLERQYKRSQELASQGFLSQSAVDSLRSQVEAARALVQSNAAAARASQVSASYTTIRAPMSGRVGAIDIHPGALVQPTTSLTTITQLDPIDVSFTLPESALGALLTAQRAGKVAVQASTGHEARPLTGELKFVDNAVDPAAGTIRVKAQFANPESTLWPGQYVSTRITVQTIRDAVVIPQNAIITSTQGTFVYVVGEGNEARQVKVARLHGFGEYAAVTGLSGNEQVITEGKQNLRPGGKVRTAGAPAAGAPAAGAAPQAAATETAAKKGEKA</sequence>
<name>A0ABV6FDT4_9BURK</name>
<dbReference type="Gene3D" id="2.40.30.170">
    <property type="match status" value="1"/>
</dbReference>
<dbReference type="SUPFAM" id="SSF111369">
    <property type="entry name" value="HlyD-like secretion proteins"/>
    <property type="match status" value="1"/>
</dbReference>
<feature type="domain" description="Multidrug resistance protein MdtA-like barrel-sandwich hybrid" evidence="6">
    <location>
        <begin position="74"/>
        <end position="215"/>
    </location>
</feature>
<dbReference type="Pfam" id="PF25967">
    <property type="entry name" value="RND-MFP_C"/>
    <property type="match status" value="1"/>
</dbReference>
<dbReference type="Gene3D" id="1.10.287.470">
    <property type="entry name" value="Helix hairpin bin"/>
    <property type="match status" value="1"/>
</dbReference>
<proteinExistence type="inferred from homology"/>
<protein>
    <submittedName>
        <fullName evidence="9">Efflux RND transporter periplasmic adaptor subunit</fullName>
    </submittedName>
</protein>
<dbReference type="InterPro" id="IPR058627">
    <property type="entry name" value="MdtA-like_C"/>
</dbReference>
<evidence type="ECO:0000313" key="10">
    <source>
        <dbReference type="Proteomes" id="UP001589773"/>
    </source>
</evidence>
<feature type="compositionally biased region" description="Low complexity" evidence="5">
    <location>
        <begin position="373"/>
        <end position="395"/>
    </location>
</feature>
<dbReference type="Proteomes" id="UP001589773">
    <property type="component" value="Unassembled WGS sequence"/>
</dbReference>
<dbReference type="Pfam" id="PF25917">
    <property type="entry name" value="BSH_RND"/>
    <property type="match status" value="1"/>
</dbReference>
<evidence type="ECO:0000259" key="7">
    <source>
        <dbReference type="Pfam" id="PF25944"/>
    </source>
</evidence>
<feature type="domain" description="Multidrug resistance protein MdtA-like beta-barrel" evidence="7">
    <location>
        <begin position="219"/>
        <end position="300"/>
    </location>
</feature>
<reference evidence="9 10" key="1">
    <citation type="submission" date="2024-09" db="EMBL/GenBank/DDBJ databases">
        <authorList>
            <person name="Sun Q."/>
            <person name="Mori K."/>
        </authorList>
    </citation>
    <scope>NUCLEOTIDE SEQUENCE [LARGE SCALE GENOMIC DNA]</scope>
    <source>
        <strain evidence="9 10">CCM 7792</strain>
    </source>
</reference>
<organism evidence="9 10">
    <name type="scientific">Massilia consociata</name>
    <dbReference type="NCBI Taxonomy" id="760117"/>
    <lineage>
        <taxon>Bacteria</taxon>
        <taxon>Pseudomonadati</taxon>
        <taxon>Pseudomonadota</taxon>
        <taxon>Betaproteobacteria</taxon>
        <taxon>Burkholderiales</taxon>
        <taxon>Oxalobacteraceae</taxon>
        <taxon>Telluria group</taxon>
        <taxon>Massilia</taxon>
    </lineage>
</organism>
<comment type="similarity">
    <text evidence="2">Belongs to the membrane fusion protein (MFP) (TC 8.A.1) family.</text>
</comment>
<dbReference type="RefSeq" id="WP_379678342.1">
    <property type="nucleotide sequence ID" value="NZ_JBHLWP010000007.1"/>
</dbReference>
<dbReference type="InterPro" id="IPR058625">
    <property type="entry name" value="MdtA-like_BSH"/>
</dbReference>
<comment type="subcellular location">
    <subcellularLocation>
        <location evidence="1">Cell membrane</location>
    </subcellularLocation>
</comment>
<evidence type="ECO:0000256" key="5">
    <source>
        <dbReference type="SAM" id="MobiDB-lite"/>
    </source>
</evidence>
<keyword evidence="3" id="KW-0813">Transport</keyword>
<accession>A0ABV6FDT4</accession>
<dbReference type="Pfam" id="PF25944">
    <property type="entry name" value="Beta-barrel_RND"/>
    <property type="match status" value="1"/>
</dbReference>
<evidence type="ECO:0000256" key="3">
    <source>
        <dbReference type="ARBA" id="ARBA00022448"/>
    </source>
</evidence>
<keyword evidence="10" id="KW-1185">Reference proteome</keyword>
<dbReference type="NCBIfam" id="TIGR01730">
    <property type="entry name" value="RND_mfp"/>
    <property type="match status" value="1"/>
</dbReference>
<dbReference type="PANTHER" id="PTHR30469">
    <property type="entry name" value="MULTIDRUG RESISTANCE PROTEIN MDTA"/>
    <property type="match status" value="1"/>
</dbReference>
<dbReference type="EMBL" id="JBHLWP010000007">
    <property type="protein sequence ID" value="MFC0251507.1"/>
    <property type="molecule type" value="Genomic_DNA"/>
</dbReference>
<dbReference type="InterPro" id="IPR058626">
    <property type="entry name" value="MdtA-like_b-barrel"/>
</dbReference>
<dbReference type="PANTHER" id="PTHR30469:SF36">
    <property type="entry name" value="BLL3903 PROTEIN"/>
    <property type="match status" value="1"/>
</dbReference>
<keyword evidence="4" id="KW-0175">Coiled coil</keyword>
<evidence type="ECO:0000256" key="4">
    <source>
        <dbReference type="SAM" id="Coils"/>
    </source>
</evidence>
<evidence type="ECO:0000259" key="8">
    <source>
        <dbReference type="Pfam" id="PF25967"/>
    </source>
</evidence>
<dbReference type="Gene3D" id="2.40.420.20">
    <property type="match status" value="1"/>
</dbReference>
<comment type="caution">
    <text evidence="9">The sequence shown here is derived from an EMBL/GenBank/DDBJ whole genome shotgun (WGS) entry which is preliminary data.</text>
</comment>
<gene>
    <name evidence="9" type="ORF">ACFFJK_06345</name>
</gene>
<dbReference type="Gene3D" id="2.40.50.100">
    <property type="match status" value="1"/>
</dbReference>
<feature type="domain" description="Multidrug resistance protein MdtA-like C-terminal permuted SH3" evidence="8">
    <location>
        <begin position="304"/>
        <end position="363"/>
    </location>
</feature>
<evidence type="ECO:0000313" key="9">
    <source>
        <dbReference type="EMBL" id="MFC0251507.1"/>
    </source>
</evidence>